<proteinExistence type="inferred from homology"/>
<comment type="subcellular location">
    <subcellularLocation>
        <location evidence="1">Cytoplasm</location>
        <location evidence="1">Cytoskeleton</location>
        <location evidence="1">Cilium axoneme</location>
    </subcellularLocation>
</comment>
<comment type="function">
    <text evidence="7">Involved in ciliogenesis. It is required for appropriate acetylation and polyglutamylation of ciliary microtubules, and regulation of cilium length. Interacts with microtubules and promotes microtubule polymerization via its HEAT repeat domains, especially those in TOG region 2 and 4.</text>
</comment>
<dbReference type="FunFam" id="1.25.10.10:FF:000142">
    <property type="entry name" value="TOG array regulator of axonemal microtubules 1"/>
    <property type="match status" value="1"/>
</dbReference>
<feature type="compositionally biased region" description="Polar residues" evidence="12">
    <location>
        <begin position="819"/>
        <end position="851"/>
    </location>
</feature>
<dbReference type="PANTHER" id="PTHR21567">
    <property type="entry name" value="CLASP"/>
    <property type="match status" value="1"/>
</dbReference>
<evidence type="ECO:0000256" key="10">
    <source>
        <dbReference type="ARBA" id="ARBA00082374"/>
    </source>
</evidence>
<dbReference type="SMART" id="SM01349">
    <property type="entry name" value="TOG"/>
    <property type="match status" value="2"/>
</dbReference>
<sequence>MAALPSALLGLPQLPALCAYRLQSCNRPSAPQTDDNRGGGTMRGEKNYCRGAAGDHSSCPPTPSPLASTLLMPAEAITSSWSGSGGGLSGGDEEETRLLQLLRTAPDPSEAFQALQAALPRRGGRLGFPRRKEALYRALGRVLVEGGSDEKRLCLQLLSDVIRGQGEAGQLEEAFSLALLPQLVVSLREENPALRKDALQILHICLKRSSGQVLRTLIQQGLESTDARLRAATALLFPVLLTPEDLLFNLDLTEVIISLARKLGDQEIEEESETAFSALQQIGERLGQERFQSYISRLPSALRRHYNRRLESQFGSQVPYYLELEASGFAEDPLPCTVTLSNSNLKFGIIPQELHSRLLDQEDYKNRTQAVEELKQVIGRFNPSSTPHSSLVGFISLLYNLLDDSNFKVVHGTLQVLHLLVIRLGQQVQQFLGQVIAASVKVLADNKLVIKQEYMKIFLKLMKEVGPQQVLCLLLEHLKHKHSRVREEVVNICICSLLTYPSEDFDLPKLSFNLAPALVDSKRRVRQAALEAFAVLASSMGSGKTSILFKAVDTVELQDNGDGVMNAVQARLARKTLPRLTEQGFVEYAMLMPSSAQGRSSHLAHGADTDWLLAGNRTQSAHCHCGDHTRDSMQIYGSYSPTVCTRRVLSAGKGKNKLPWENEQPGVSGENQTSNSKDIEQFSAYDFIPSPKLKPSQGMPVNDDLCFSRKRVSRNLFQNSRDYNPDSLPVCAAGSTGTHQTNVSGKCGQLGFSQICGKTGSVDSDLQYLGTTNSHQDKVYASLNFAPKTQQTFGSQTERTSSYSGLNASPGGFILPSYPLSSPRTSPKHTSLTVSPKKSQDTSVNFSNSWPLKSFEGLPKPSPQKKLVSQKSSDPPGRNDGENSQEKLSPVQLIPALVRSPSSRRGLNGTKPVPPIPRGISLLPDKADLSTVGPKKKEPDDIWKSEKDSLKIDLSELDIRDKDLDQEEMQSSLRSLRNSAAKKRAKLSGSTSDLESPDSAIKLDLTMDSPSRSSSPNISSYSESGVYSQESLTSSLSTTPQGKRIMSDIFPTFGSKPCPTRLSSAKNKNSEIADQSPSAGSSSNLQQIPSFDFISTNTLPEDSVVVVGKGVFGSPNSAPAACSQSVISSVENGDAFSTKQNIEPPSGIYGRAVQQNIPSYVDVDNEKDIKISISKSTYDKMRQKRKEEKELFDIKDCEKKEQNSWERKKTTGTEKKTSESEASPGGIPQYKERMSSVTHSPEIMDTSELRPFSKPEIALTEALRLLADEDWEKKIEGLNFIRCLAAFHSEILNTKLHETNFAVVQEVKNLRSGVSRAAVVCLSDLFTYLKKNMDQELDTTVKVLLHKAGESNTFIREDVDKALRAMVSNVTPARAIVSLINGGQRYYGRKMLFLMMCHPSFDKMLEKYIPSKDLPYIKESVKSLRQKGLGEIPLDTPSAKGRRSHTGTVGNARSSSVSRDAFDSAEREVTEIRDITRKSIPRNSLESAEYIKVITSLLNAKDFRDRINGIKQLLSDTENNQELVVGNIVKIFDAFKSRLHDSNSKVNLVALETMHKMIPLLRDNLSPIINMLIPAIVDNNLNSKNPGIYAAATNVVQALSQHVDNYLLLQPFCTKAQFLNGKAKQDMTEKLADIVMELYQRKPHATEQKVLVVLWHLLGNMTNSGSLPGAGGNIRTATAKLSKALFAQMGQNLLNQAASQPPHIKKSLEELLDMTI</sequence>
<feature type="domain" description="TOG" evidence="13">
    <location>
        <begin position="339"/>
        <end position="574"/>
    </location>
</feature>
<dbReference type="InterPro" id="IPR011989">
    <property type="entry name" value="ARM-like"/>
</dbReference>
<dbReference type="PANTHER" id="PTHR21567:SF6">
    <property type="entry name" value="TOG ARRAY REGULATOR OF AXONEMAL MICROTUBULES PROTEIN 1"/>
    <property type="match status" value="1"/>
</dbReference>
<dbReference type="GO" id="GO:0030030">
    <property type="term" value="P:cell projection organization"/>
    <property type="evidence" value="ECO:0007669"/>
    <property type="project" value="UniProtKB-KW"/>
</dbReference>
<dbReference type="Proteomes" id="UP000248482">
    <property type="component" value="Unplaced"/>
</dbReference>
<dbReference type="InterPro" id="IPR034085">
    <property type="entry name" value="TOG"/>
</dbReference>
<evidence type="ECO:0000256" key="6">
    <source>
        <dbReference type="ARBA" id="ARBA00023273"/>
    </source>
</evidence>
<gene>
    <name evidence="15" type="primary">LOC111162061</name>
</gene>
<keyword evidence="3" id="KW-0677">Repeat</keyword>
<dbReference type="GeneID" id="111162061"/>
<evidence type="ECO:0000313" key="15">
    <source>
        <dbReference type="RefSeq" id="XP_022382001.1"/>
    </source>
</evidence>
<evidence type="ECO:0000256" key="12">
    <source>
        <dbReference type="SAM" id="MobiDB-lite"/>
    </source>
</evidence>
<comment type="similarity">
    <text evidence="8">Belongs to the Crescerin family.</text>
</comment>
<feature type="region of interest" description="Disordered" evidence="12">
    <location>
        <begin position="1202"/>
        <end position="1235"/>
    </location>
</feature>
<dbReference type="InterPro" id="IPR016024">
    <property type="entry name" value="ARM-type_fold"/>
</dbReference>
<dbReference type="GO" id="GO:0005881">
    <property type="term" value="C:cytoplasmic microtubule"/>
    <property type="evidence" value="ECO:0007669"/>
    <property type="project" value="TreeGrafter"/>
</dbReference>
<feature type="compositionally biased region" description="Polar residues" evidence="12">
    <location>
        <begin position="969"/>
        <end position="978"/>
    </location>
</feature>
<evidence type="ECO:0000256" key="2">
    <source>
        <dbReference type="ARBA" id="ARBA00022490"/>
    </source>
</evidence>
<feature type="region of interest" description="Disordered" evidence="12">
    <location>
        <begin position="655"/>
        <end position="675"/>
    </location>
</feature>
<reference evidence="15" key="1">
    <citation type="submission" date="2025-08" db="UniProtKB">
        <authorList>
            <consortium name="RefSeq"/>
        </authorList>
    </citation>
    <scope>IDENTIFICATION</scope>
    <source>
        <tissue evidence="15">Blood</tissue>
    </source>
</reference>
<dbReference type="GO" id="GO:0008017">
    <property type="term" value="F:microtubule binding"/>
    <property type="evidence" value="ECO:0007669"/>
    <property type="project" value="TreeGrafter"/>
</dbReference>
<accession>A0A2Y9L7K6</accession>
<keyword evidence="2" id="KW-0963">Cytoplasm</keyword>
<evidence type="ECO:0000256" key="4">
    <source>
        <dbReference type="ARBA" id="ARBA00022794"/>
    </source>
</evidence>
<feature type="region of interest" description="Disordered" evidence="12">
    <location>
        <begin position="959"/>
        <end position="1084"/>
    </location>
</feature>
<feature type="region of interest" description="Disordered" evidence="12">
    <location>
        <begin position="814"/>
        <end position="947"/>
    </location>
</feature>
<protein>
    <recommendedName>
        <fullName evidence="9">TOG array regulator of axonemal microtubules protein 1</fullName>
    </recommendedName>
    <alternativeName>
        <fullName evidence="11">Crescerin-1</fullName>
    </alternativeName>
    <alternativeName>
        <fullName evidence="10">Protein FAM179B</fullName>
    </alternativeName>
</protein>
<evidence type="ECO:0000256" key="11">
    <source>
        <dbReference type="ARBA" id="ARBA00083052"/>
    </source>
</evidence>
<feature type="region of interest" description="Disordered" evidence="12">
    <location>
        <begin position="27"/>
        <end position="61"/>
    </location>
</feature>
<evidence type="ECO:0000256" key="7">
    <source>
        <dbReference type="ARBA" id="ARBA00057468"/>
    </source>
</evidence>
<dbReference type="SUPFAM" id="SSF48371">
    <property type="entry name" value="ARM repeat"/>
    <property type="match status" value="2"/>
</dbReference>
<keyword evidence="4" id="KW-0970">Cilium biogenesis/degradation</keyword>
<dbReference type="Gene3D" id="1.25.10.10">
    <property type="entry name" value="Leucine-rich Repeat Variant"/>
    <property type="match status" value="4"/>
</dbReference>
<evidence type="ECO:0000256" key="5">
    <source>
        <dbReference type="ARBA" id="ARBA00023212"/>
    </source>
</evidence>
<evidence type="ECO:0000256" key="1">
    <source>
        <dbReference type="ARBA" id="ARBA00004430"/>
    </source>
</evidence>
<evidence type="ECO:0000256" key="9">
    <source>
        <dbReference type="ARBA" id="ARBA00071394"/>
    </source>
</evidence>
<dbReference type="RefSeq" id="XP_022382001.1">
    <property type="nucleotide sequence ID" value="XM_022526293.1"/>
</dbReference>
<feature type="compositionally biased region" description="Basic and acidic residues" evidence="12">
    <location>
        <begin position="935"/>
        <end position="947"/>
    </location>
</feature>
<evidence type="ECO:0000256" key="8">
    <source>
        <dbReference type="ARBA" id="ARBA00061327"/>
    </source>
</evidence>
<feature type="compositionally biased region" description="Basic and acidic residues" evidence="12">
    <location>
        <begin position="1202"/>
        <end position="1219"/>
    </location>
</feature>
<dbReference type="GO" id="GO:0005930">
    <property type="term" value="C:axoneme"/>
    <property type="evidence" value="ECO:0007669"/>
    <property type="project" value="UniProtKB-SubCell"/>
</dbReference>
<dbReference type="FunFam" id="1.25.10.10:FF:000126">
    <property type="entry name" value="TOG array regulator of axonemal microtubules 1"/>
    <property type="match status" value="1"/>
</dbReference>
<feature type="region of interest" description="Disordered" evidence="12">
    <location>
        <begin position="1432"/>
        <end position="1457"/>
    </location>
</feature>
<feature type="domain" description="TOG" evidence="13">
    <location>
        <begin position="1477"/>
        <end position="1716"/>
    </location>
</feature>
<keyword evidence="14" id="KW-1185">Reference proteome</keyword>
<dbReference type="Pfam" id="PF21040">
    <property type="entry name" value="CEP104-like_TOG"/>
    <property type="match status" value="1"/>
</dbReference>
<keyword evidence="5" id="KW-0206">Cytoskeleton</keyword>
<dbReference type="FunFam" id="1.25.10.10:FF:000482">
    <property type="entry name" value="TOG array regulator of axonemal microtubules 1"/>
    <property type="match status" value="1"/>
</dbReference>
<organism evidence="14 15">
    <name type="scientific">Enhydra lutris kenyoni</name>
    <name type="common">northern sea otter</name>
    <dbReference type="NCBI Taxonomy" id="391180"/>
    <lineage>
        <taxon>Eukaryota</taxon>
        <taxon>Metazoa</taxon>
        <taxon>Chordata</taxon>
        <taxon>Craniata</taxon>
        <taxon>Vertebrata</taxon>
        <taxon>Euteleostomi</taxon>
        <taxon>Mammalia</taxon>
        <taxon>Eutheria</taxon>
        <taxon>Laurasiatheria</taxon>
        <taxon>Carnivora</taxon>
        <taxon>Caniformia</taxon>
        <taxon>Musteloidea</taxon>
        <taxon>Mustelidae</taxon>
        <taxon>Lutrinae</taxon>
        <taxon>Enhydra</taxon>
    </lineage>
</organism>
<dbReference type="GO" id="GO:0000226">
    <property type="term" value="P:microtubule cytoskeleton organization"/>
    <property type="evidence" value="ECO:0007669"/>
    <property type="project" value="TreeGrafter"/>
</dbReference>
<keyword evidence="6" id="KW-0966">Cell projection</keyword>
<feature type="compositionally biased region" description="Polar residues" evidence="12">
    <location>
        <begin position="1061"/>
        <end position="1084"/>
    </location>
</feature>
<feature type="compositionally biased region" description="Low complexity" evidence="12">
    <location>
        <begin position="1009"/>
        <end position="1024"/>
    </location>
</feature>
<evidence type="ECO:0000313" key="14">
    <source>
        <dbReference type="Proteomes" id="UP000248482"/>
    </source>
</evidence>
<feature type="compositionally biased region" description="Polar residues" evidence="12">
    <location>
        <begin position="1446"/>
        <end position="1457"/>
    </location>
</feature>
<evidence type="ECO:0000259" key="13">
    <source>
        <dbReference type="SMART" id="SM01349"/>
    </source>
</evidence>
<dbReference type="FunFam" id="1.25.10.10:FF:000117">
    <property type="entry name" value="TOG array regulator of axonemal microtubules 1"/>
    <property type="match status" value="1"/>
</dbReference>
<evidence type="ECO:0000256" key="3">
    <source>
        <dbReference type="ARBA" id="ARBA00022737"/>
    </source>
</evidence>
<name>A0A2Y9L7K6_ENHLU</name>